<accession>A0ABY7T2R5</accession>
<sequence>MPIEIREIVIKTEISSTGQSNAGTIREKDLNMLKRQLLEECKRIISETSKKQTYKR</sequence>
<name>A0ABY7T2R5_9SPHI</name>
<protein>
    <submittedName>
        <fullName evidence="1">DUF5908 family protein</fullName>
    </submittedName>
</protein>
<proteinExistence type="predicted"/>
<evidence type="ECO:0000313" key="1">
    <source>
        <dbReference type="EMBL" id="WCT10017.1"/>
    </source>
</evidence>
<dbReference type="Pfam" id="PF19265">
    <property type="entry name" value="DUF5908"/>
    <property type="match status" value="1"/>
</dbReference>
<dbReference type="RefSeq" id="WP_273628116.1">
    <property type="nucleotide sequence ID" value="NZ_CP117167.1"/>
</dbReference>
<dbReference type="Proteomes" id="UP001216139">
    <property type="component" value="Chromosome"/>
</dbReference>
<dbReference type="EMBL" id="CP117167">
    <property type="protein sequence ID" value="WCT10017.1"/>
    <property type="molecule type" value="Genomic_DNA"/>
</dbReference>
<keyword evidence="2" id="KW-1185">Reference proteome</keyword>
<evidence type="ECO:0000313" key="2">
    <source>
        <dbReference type="Proteomes" id="UP001216139"/>
    </source>
</evidence>
<dbReference type="InterPro" id="IPR045459">
    <property type="entry name" value="DUF5908"/>
</dbReference>
<gene>
    <name evidence="1" type="ORF">PQO05_14890</name>
</gene>
<organism evidence="1 2">
    <name type="scientific">Mucilaginibacter jinjuensis</name>
    <dbReference type="NCBI Taxonomy" id="1176721"/>
    <lineage>
        <taxon>Bacteria</taxon>
        <taxon>Pseudomonadati</taxon>
        <taxon>Bacteroidota</taxon>
        <taxon>Sphingobacteriia</taxon>
        <taxon>Sphingobacteriales</taxon>
        <taxon>Sphingobacteriaceae</taxon>
        <taxon>Mucilaginibacter</taxon>
    </lineage>
</organism>
<reference evidence="1 2" key="1">
    <citation type="submission" date="2023-02" db="EMBL/GenBank/DDBJ databases">
        <title>Genome sequence of Mucilaginibacter jinjuensis strain KACC 16571.</title>
        <authorList>
            <person name="Kim S."/>
            <person name="Heo J."/>
            <person name="Kwon S.-W."/>
        </authorList>
    </citation>
    <scope>NUCLEOTIDE SEQUENCE [LARGE SCALE GENOMIC DNA]</scope>
    <source>
        <strain evidence="1 2">KACC 16571</strain>
    </source>
</reference>